<dbReference type="InterPro" id="IPR035901">
    <property type="entry name" value="GIY-YIG_endonuc_sf"/>
</dbReference>
<keyword evidence="3" id="KW-0255">Endonuclease</keyword>
<dbReference type="InterPro" id="IPR000305">
    <property type="entry name" value="GIY-YIG_endonuc"/>
</dbReference>
<dbReference type="CDD" id="cd10448">
    <property type="entry name" value="GIY-YIG_unchar_3"/>
    <property type="match status" value="1"/>
</dbReference>
<evidence type="ECO:0000259" key="2">
    <source>
        <dbReference type="PROSITE" id="PS50164"/>
    </source>
</evidence>
<dbReference type="Proteomes" id="UP000618591">
    <property type="component" value="Unassembled WGS sequence"/>
</dbReference>
<dbReference type="Pfam" id="PF01541">
    <property type="entry name" value="GIY-YIG"/>
    <property type="match status" value="1"/>
</dbReference>
<protein>
    <submittedName>
        <fullName evidence="3">GIY-YIG endonuclease</fullName>
    </submittedName>
</protein>
<sequence>MDLPSYVYIMANRRNGTIYLGSTDALARRAWQHREGAIEGFTKKYGCTLLVWYEQHPTLESARLRERRMKEWKRAWKVREIEGMNPDWEDLYDRIAQS</sequence>
<gene>
    <name evidence="3" type="ORF">GCM10011395_32540</name>
</gene>
<dbReference type="RefSeq" id="WP_188449372.1">
    <property type="nucleotide sequence ID" value="NZ_BMDW01000026.1"/>
</dbReference>
<evidence type="ECO:0000313" key="4">
    <source>
        <dbReference type="Proteomes" id="UP000618591"/>
    </source>
</evidence>
<keyword evidence="4" id="KW-1185">Reference proteome</keyword>
<dbReference type="GO" id="GO:0004519">
    <property type="term" value="F:endonuclease activity"/>
    <property type="evidence" value="ECO:0007669"/>
    <property type="project" value="UniProtKB-KW"/>
</dbReference>
<dbReference type="PROSITE" id="PS50164">
    <property type="entry name" value="GIY_YIG"/>
    <property type="match status" value="1"/>
</dbReference>
<dbReference type="PANTHER" id="PTHR34477">
    <property type="entry name" value="UPF0213 PROTEIN YHBQ"/>
    <property type="match status" value="1"/>
</dbReference>
<feature type="domain" description="GIY-YIG" evidence="2">
    <location>
        <begin position="3"/>
        <end position="79"/>
    </location>
</feature>
<dbReference type="EMBL" id="BMDW01000026">
    <property type="protein sequence ID" value="GGA59712.1"/>
    <property type="molecule type" value="Genomic_DNA"/>
</dbReference>
<comment type="caution">
    <text evidence="3">The sequence shown here is derived from an EMBL/GenBank/DDBJ whole genome shotgun (WGS) entry which is preliminary data.</text>
</comment>
<accession>A0ABQ1H7C3</accession>
<dbReference type="Gene3D" id="3.40.1440.10">
    <property type="entry name" value="GIY-YIG endonuclease"/>
    <property type="match status" value="1"/>
</dbReference>
<dbReference type="InterPro" id="IPR050190">
    <property type="entry name" value="UPF0213_domain"/>
</dbReference>
<organism evidence="3 4">
    <name type="scientific">Sphingomonas psychrolutea</name>
    <dbReference type="NCBI Taxonomy" id="1259676"/>
    <lineage>
        <taxon>Bacteria</taxon>
        <taxon>Pseudomonadati</taxon>
        <taxon>Pseudomonadota</taxon>
        <taxon>Alphaproteobacteria</taxon>
        <taxon>Sphingomonadales</taxon>
        <taxon>Sphingomonadaceae</taxon>
        <taxon>Sphingomonas</taxon>
    </lineage>
</organism>
<comment type="similarity">
    <text evidence="1">Belongs to the UPF0213 family.</text>
</comment>
<evidence type="ECO:0000313" key="3">
    <source>
        <dbReference type="EMBL" id="GGA59712.1"/>
    </source>
</evidence>
<dbReference type="SUPFAM" id="SSF82771">
    <property type="entry name" value="GIY-YIG endonuclease"/>
    <property type="match status" value="1"/>
</dbReference>
<dbReference type="PANTHER" id="PTHR34477:SF5">
    <property type="entry name" value="BSL5627 PROTEIN"/>
    <property type="match status" value="1"/>
</dbReference>
<evidence type="ECO:0000256" key="1">
    <source>
        <dbReference type="ARBA" id="ARBA00007435"/>
    </source>
</evidence>
<keyword evidence="3" id="KW-0378">Hydrolase</keyword>
<name>A0ABQ1H7C3_9SPHN</name>
<reference evidence="4" key="1">
    <citation type="journal article" date="2019" name="Int. J. Syst. Evol. Microbiol.">
        <title>The Global Catalogue of Microorganisms (GCM) 10K type strain sequencing project: providing services to taxonomists for standard genome sequencing and annotation.</title>
        <authorList>
            <consortium name="The Broad Institute Genomics Platform"/>
            <consortium name="The Broad Institute Genome Sequencing Center for Infectious Disease"/>
            <person name="Wu L."/>
            <person name="Ma J."/>
        </authorList>
    </citation>
    <scope>NUCLEOTIDE SEQUENCE [LARGE SCALE GENOMIC DNA]</scope>
    <source>
        <strain evidence="4">CGMCC 1.10106</strain>
    </source>
</reference>
<proteinExistence type="inferred from homology"/>
<keyword evidence="3" id="KW-0540">Nuclease</keyword>